<keyword evidence="4" id="KW-0474">Menaquinone biosynthesis</keyword>
<evidence type="ECO:0000256" key="4">
    <source>
        <dbReference type="HAMAP-Rule" id="MF_01935"/>
    </source>
</evidence>
<dbReference type="RefSeq" id="WP_098062273.1">
    <property type="nucleotide sequence ID" value="NZ_PDEP01000007.1"/>
</dbReference>
<dbReference type="Gene3D" id="3.60.120.10">
    <property type="entry name" value="Anthranilate synthase"/>
    <property type="match status" value="1"/>
</dbReference>
<evidence type="ECO:0000256" key="2">
    <source>
        <dbReference type="ARBA" id="ARBA00005297"/>
    </source>
</evidence>
<comment type="similarity">
    <text evidence="2 4">Belongs to the isochorismate synthase family.</text>
</comment>
<dbReference type="PANTHER" id="PTHR42839:SF2">
    <property type="entry name" value="ISOCHORISMATE SYNTHASE ENTC"/>
    <property type="match status" value="1"/>
</dbReference>
<dbReference type="InterPro" id="IPR004561">
    <property type="entry name" value="IsoChor_synthase"/>
</dbReference>
<keyword evidence="4" id="KW-0460">Magnesium</keyword>
<gene>
    <name evidence="4" type="primary">menF</name>
    <name evidence="6" type="ORF">CRI93_08910</name>
</gene>
<accession>A0A2H3NX96</accession>
<comment type="cofactor">
    <cofactor evidence="4">
        <name>Mg(2+)</name>
        <dbReference type="ChEBI" id="CHEBI:18420"/>
    </cofactor>
</comment>
<dbReference type="EC" id="5.4.4.2" evidence="4"/>
<feature type="binding site" evidence="4">
    <location>
        <position position="454"/>
    </location>
    <ligand>
        <name>Mg(2+)</name>
        <dbReference type="ChEBI" id="CHEBI:18420"/>
    </ligand>
</feature>
<evidence type="ECO:0000313" key="6">
    <source>
        <dbReference type="EMBL" id="PEN06747.1"/>
    </source>
</evidence>
<comment type="caution">
    <text evidence="6">The sequence shown here is derived from an EMBL/GenBank/DDBJ whole genome shotgun (WGS) entry which is preliminary data.</text>
</comment>
<feature type="active site" description="Proton acceptor" evidence="4">
    <location>
        <position position="225"/>
    </location>
</feature>
<dbReference type="OrthoDB" id="9806579at2"/>
<dbReference type="GO" id="GO:0009234">
    <property type="term" value="P:menaquinone biosynthetic process"/>
    <property type="evidence" value="ECO:0007669"/>
    <property type="project" value="UniProtKB-UniRule"/>
</dbReference>
<feature type="binding site" evidence="4">
    <location>
        <position position="320"/>
    </location>
    <ligand>
        <name>Mg(2+)</name>
        <dbReference type="ChEBI" id="CHEBI:18420"/>
    </ligand>
</feature>
<comment type="function">
    <text evidence="4">Catalyzes the conversion of chorismate to isochorismate.</text>
</comment>
<keyword evidence="4" id="KW-0479">Metal-binding</keyword>
<dbReference type="Proteomes" id="UP000221024">
    <property type="component" value="Unassembled WGS sequence"/>
</dbReference>
<sequence length="468" mass="51793">MIPLSLVSAPSDDRIDADAVRQALRAKVRQAVQSMNGVKQVRAVSVKVPVAIDPLAWGAVQTQAPFVYWRSRTTDSTYAVVGAARQWQGEAGSGETVPASVVERLAPWLDRLPPAVRLWGGARFDPTSEREAAWADFGAWTFMLPRFTLHRSGSTTRLHATLVAPHDTAAHEALLRQIDALRFPNIPDAHTDAHRIRRTDRPTRAEWMRQVRAAVQSIRSTDLRKVVLARAVDLHFDHALMPWALLHRLQQETPQCTAFGWQPKRSGPAFIGATPERLFRMHGDTLRTEAIAGTRPRGATPADDAMLRHELLTSDKDRREHAFVQDAIADALAPLATDVNMPDAPSELALQRKRHLRSEITATLHESTSPLNVLNALHPTPAVGGTPTRTARAFIREHESFDRGWYAGPVGWMTQDAAEMLVAIRSALVDRDTLTLYSGAGIVEGSDPASEWDEIENKLADFKAALER</sequence>
<feature type="domain" description="Chorismate-utilising enzyme C-terminal" evidence="5">
    <location>
        <begin position="204"/>
        <end position="458"/>
    </location>
</feature>
<dbReference type="UniPathway" id="UPA01057">
    <property type="reaction ID" value="UER00163"/>
</dbReference>
<evidence type="ECO:0000256" key="3">
    <source>
        <dbReference type="ARBA" id="ARBA00023235"/>
    </source>
</evidence>
<keyword evidence="3 4" id="KW-0413">Isomerase</keyword>
<evidence type="ECO:0000259" key="5">
    <source>
        <dbReference type="Pfam" id="PF00425"/>
    </source>
</evidence>
<evidence type="ECO:0000256" key="1">
    <source>
        <dbReference type="ARBA" id="ARBA00000799"/>
    </source>
</evidence>
<dbReference type="InterPro" id="IPR015890">
    <property type="entry name" value="Chorismate_C"/>
</dbReference>
<dbReference type="NCBIfam" id="TIGR00543">
    <property type="entry name" value="isochor_syn"/>
    <property type="match status" value="1"/>
</dbReference>
<dbReference type="HAMAP" id="MF_01935">
    <property type="entry name" value="MenF"/>
    <property type="match status" value="1"/>
</dbReference>
<keyword evidence="7" id="KW-1185">Reference proteome</keyword>
<dbReference type="Pfam" id="PF00425">
    <property type="entry name" value="Chorismate_bind"/>
    <property type="match status" value="1"/>
</dbReference>
<dbReference type="SUPFAM" id="SSF56322">
    <property type="entry name" value="ADC synthase"/>
    <property type="match status" value="1"/>
</dbReference>
<name>A0A2H3NX96_9BACT</name>
<comment type="pathway">
    <text evidence="4">Quinol/quinone metabolism; 1,4-dihydroxy-2-naphthoate biosynthesis; 1,4-dihydroxy-2-naphthoate from chorismate: step 1/7.</text>
</comment>
<proteinExistence type="inferred from homology"/>
<dbReference type="InterPro" id="IPR034681">
    <property type="entry name" value="MenF"/>
</dbReference>
<organism evidence="6 7">
    <name type="scientific">Longimonas halophila</name>
    <dbReference type="NCBI Taxonomy" id="1469170"/>
    <lineage>
        <taxon>Bacteria</taxon>
        <taxon>Pseudomonadati</taxon>
        <taxon>Rhodothermota</taxon>
        <taxon>Rhodothermia</taxon>
        <taxon>Rhodothermales</taxon>
        <taxon>Salisaetaceae</taxon>
        <taxon>Longimonas</taxon>
    </lineage>
</organism>
<dbReference type="GO" id="GO:0008909">
    <property type="term" value="F:isochorismate synthase activity"/>
    <property type="evidence" value="ECO:0007669"/>
    <property type="project" value="UniProtKB-UniRule"/>
</dbReference>
<dbReference type="GO" id="GO:0000287">
    <property type="term" value="F:magnesium ion binding"/>
    <property type="evidence" value="ECO:0007669"/>
    <property type="project" value="UniProtKB-UniRule"/>
</dbReference>
<reference evidence="6 7" key="1">
    <citation type="submission" date="2017-10" db="EMBL/GenBank/DDBJ databases">
        <title>Draft genome of Longimonas halophila.</title>
        <authorList>
            <person name="Goh K.M."/>
            <person name="Shamsir M.S."/>
            <person name="Lim S.W."/>
        </authorList>
    </citation>
    <scope>NUCLEOTIDE SEQUENCE [LARGE SCALE GENOMIC DNA]</scope>
    <source>
        <strain evidence="6 7">KCTC 42399</strain>
    </source>
</reference>
<protein>
    <recommendedName>
        <fullName evidence="4">Isochorismate synthase MenF</fullName>
        <ecNumber evidence="4">5.4.4.2</ecNumber>
    </recommendedName>
    <alternativeName>
        <fullName evidence="4">Isochorismate mutase</fullName>
    </alternativeName>
</protein>
<dbReference type="InterPro" id="IPR005801">
    <property type="entry name" value="ADC_synthase"/>
</dbReference>
<dbReference type="AlphaFoldDB" id="A0A2H3NX96"/>
<comment type="pathway">
    <text evidence="4">Quinol/quinone metabolism; menaquinone biosynthesis.</text>
</comment>
<dbReference type="EMBL" id="PDEP01000007">
    <property type="protein sequence ID" value="PEN06747.1"/>
    <property type="molecule type" value="Genomic_DNA"/>
</dbReference>
<feature type="active site" description="Proton donor" evidence="4">
    <location>
        <position position="276"/>
    </location>
</feature>
<comment type="catalytic activity">
    <reaction evidence="1 4">
        <text>chorismate = isochorismate</text>
        <dbReference type="Rhea" id="RHEA:18985"/>
        <dbReference type="ChEBI" id="CHEBI:29748"/>
        <dbReference type="ChEBI" id="CHEBI:29780"/>
        <dbReference type="EC" id="5.4.4.2"/>
    </reaction>
</comment>
<dbReference type="PANTHER" id="PTHR42839">
    <property type="entry name" value="ISOCHORISMATE SYNTHASE ENTC"/>
    <property type="match status" value="1"/>
</dbReference>
<evidence type="ECO:0000313" key="7">
    <source>
        <dbReference type="Proteomes" id="UP000221024"/>
    </source>
</evidence>
<dbReference type="UniPathway" id="UPA00079"/>